<reference evidence="1 2" key="1">
    <citation type="journal article" date="2013" name="ISME J.">
        <title>A metabolic model for members of the genus Tetrasphaera involved in enhanced biological phosphorus removal.</title>
        <authorList>
            <person name="Kristiansen R."/>
            <person name="Nguyen H.T.T."/>
            <person name="Saunders A.M."/>
            <person name="Nielsen J.L."/>
            <person name="Wimmer R."/>
            <person name="Le V.Q."/>
            <person name="McIlroy S.J."/>
            <person name="Petrovski S."/>
            <person name="Seviour R.J."/>
            <person name="Calteau A."/>
            <person name="Nielsen K.L."/>
            <person name="Nielsen P.H."/>
        </authorList>
    </citation>
    <scope>NUCLEOTIDE SEQUENCE [LARGE SCALE GENOMIC DNA]</scope>
    <source>
        <strain evidence="1 2">T1-X7</strain>
    </source>
</reference>
<dbReference type="InterPro" id="IPR006439">
    <property type="entry name" value="HAD-SF_hydro_IA"/>
</dbReference>
<dbReference type="InterPro" id="IPR023198">
    <property type="entry name" value="PGP-like_dom2"/>
</dbReference>
<dbReference type="STRING" id="1194083.BN12_150013"/>
<dbReference type="SFLD" id="SFLDG01129">
    <property type="entry name" value="C1.5:_HAD__Beta-PGM__Phosphata"/>
    <property type="match status" value="1"/>
</dbReference>
<dbReference type="Proteomes" id="UP000035721">
    <property type="component" value="Unassembled WGS sequence"/>
</dbReference>
<dbReference type="NCBIfam" id="TIGR01549">
    <property type="entry name" value="HAD-SF-IA-v1"/>
    <property type="match status" value="1"/>
</dbReference>
<keyword evidence="2" id="KW-1185">Reference proteome</keyword>
<dbReference type="EMBL" id="CAJB01000057">
    <property type="protein sequence ID" value="CCH76839.1"/>
    <property type="molecule type" value="Genomic_DNA"/>
</dbReference>
<organism evidence="1 2">
    <name type="scientific">Nostocoides japonicum T1-X7</name>
    <dbReference type="NCBI Taxonomy" id="1194083"/>
    <lineage>
        <taxon>Bacteria</taxon>
        <taxon>Bacillati</taxon>
        <taxon>Actinomycetota</taxon>
        <taxon>Actinomycetes</taxon>
        <taxon>Micrococcales</taxon>
        <taxon>Intrasporangiaceae</taxon>
        <taxon>Nostocoides</taxon>
    </lineage>
</organism>
<dbReference type="SUPFAM" id="SSF56784">
    <property type="entry name" value="HAD-like"/>
    <property type="match status" value="1"/>
</dbReference>
<proteinExistence type="predicted"/>
<evidence type="ECO:0000313" key="2">
    <source>
        <dbReference type="Proteomes" id="UP000035721"/>
    </source>
</evidence>
<name>A0A077LXY4_9MICO</name>
<dbReference type="CDD" id="cd02603">
    <property type="entry name" value="HAD_sEH-N_like"/>
    <property type="match status" value="1"/>
</dbReference>
<evidence type="ECO:0008006" key="3">
    <source>
        <dbReference type="Google" id="ProtNLM"/>
    </source>
</evidence>
<dbReference type="AlphaFoldDB" id="A0A077LXY4"/>
<dbReference type="Gene3D" id="1.10.150.240">
    <property type="entry name" value="Putative phosphatase, domain 2"/>
    <property type="match status" value="1"/>
</dbReference>
<sequence>MTSSTSVRGVLFDFGGVLTTSVLAGFSRFGEDLGGDRGLVLRLLSQDPAASRALVDHEEGRLDDEGFEEALAAALCDAGIAVGPAGLLARMQGYLGRDEAMVALVAEVRAHGVKVGLISNSLGRDCYAGYDLDDMFDAQVISRVEGVRKPSRRLYEIACQRLGLAPHEVAFVDDLRQNVEAATRLGMRGILHREASATRTALVDVLGLAPAAQVL</sequence>
<dbReference type="NCBIfam" id="TIGR01509">
    <property type="entry name" value="HAD-SF-IA-v3"/>
    <property type="match status" value="1"/>
</dbReference>
<dbReference type="InterPro" id="IPR036412">
    <property type="entry name" value="HAD-like_sf"/>
</dbReference>
<dbReference type="InterPro" id="IPR023214">
    <property type="entry name" value="HAD_sf"/>
</dbReference>
<protein>
    <recommendedName>
        <fullName evidence="3">HAD-superfamily hydrolase, subfamily IA, variant 3</fullName>
    </recommendedName>
</protein>
<dbReference type="InterPro" id="IPR052898">
    <property type="entry name" value="ACAD10-like"/>
</dbReference>
<gene>
    <name evidence="1" type="ORF">BN12_150013</name>
</gene>
<dbReference type="Pfam" id="PF00702">
    <property type="entry name" value="Hydrolase"/>
    <property type="match status" value="1"/>
</dbReference>
<dbReference type="PANTHER" id="PTHR47829">
    <property type="entry name" value="HYDROLASE, PUTATIVE (AFU_ORTHOLOGUE AFUA_1G12880)-RELATED"/>
    <property type="match status" value="1"/>
</dbReference>
<dbReference type="PRINTS" id="PR00413">
    <property type="entry name" value="HADHALOGNASE"/>
</dbReference>
<dbReference type="OrthoDB" id="9810501at2"/>
<dbReference type="SFLD" id="SFLDS00003">
    <property type="entry name" value="Haloacid_Dehalogenase"/>
    <property type="match status" value="1"/>
</dbReference>
<evidence type="ECO:0000313" key="1">
    <source>
        <dbReference type="EMBL" id="CCH76839.1"/>
    </source>
</evidence>
<dbReference type="Gene3D" id="3.40.50.1000">
    <property type="entry name" value="HAD superfamily/HAD-like"/>
    <property type="match status" value="1"/>
</dbReference>
<accession>A0A077LXY4</accession>
<dbReference type="RefSeq" id="WP_048550068.1">
    <property type="nucleotide sequence ID" value="NZ_HF570958.1"/>
</dbReference>
<dbReference type="PANTHER" id="PTHR47829:SF1">
    <property type="entry name" value="HAD FAMILY PHOSPHATASE"/>
    <property type="match status" value="1"/>
</dbReference>
<comment type="caution">
    <text evidence="1">The sequence shown here is derived from an EMBL/GenBank/DDBJ whole genome shotgun (WGS) entry which is preliminary data.</text>
</comment>